<dbReference type="Gene3D" id="1.10.10.60">
    <property type="entry name" value="Homeodomain-like"/>
    <property type="match status" value="1"/>
</dbReference>
<evidence type="ECO:0000313" key="2">
    <source>
        <dbReference type="Proteomes" id="UP001500457"/>
    </source>
</evidence>
<gene>
    <name evidence="1" type="ORF">GCM10023203_27750</name>
</gene>
<reference evidence="2" key="1">
    <citation type="journal article" date="2019" name="Int. J. Syst. Evol. Microbiol.">
        <title>The Global Catalogue of Microorganisms (GCM) 10K type strain sequencing project: providing services to taxonomists for standard genome sequencing and annotation.</title>
        <authorList>
            <consortium name="The Broad Institute Genomics Platform"/>
            <consortium name="The Broad Institute Genome Sequencing Center for Infectious Disease"/>
            <person name="Wu L."/>
            <person name="Ma J."/>
        </authorList>
    </citation>
    <scope>NUCLEOTIDE SEQUENCE [LARGE SCALE GENOMIC DNA]</scope>
    <source>
        <strain evidence="2">JCM 17983</strain>
    </source>
</reference>
<accession>A0ABP9ED61</accession>
<dbReference type="Proteomes" id="UP001500457">
    <property type="component" value="Unassembled WGS sequence"/>
</dbReference>
<sequence length="242" mass="26010">MAPGQRRMLDLRVRASDSPYLARVWRSAAAGGPMVSVAGAHQEIVVWGEQGAVQVEVRGPETRPSCLDVPAGLTAVGIVLAHGARIPHLPAPALVDATVPCPSIGPRRFVLRGEEWTAPGFDDAELLVDRLVRAGVVVRDPLVDDVLRGGSTRVGTRSCERRIRAATGLTHGAVRRIERARAAAALLTEGRTPLEVVGLLDYHDHPHLARAMIRFAGRSASALRAREVDVSLAYKEDEPTRS</sequence>
<comment type="caution">
    <text evidence="1">The sequence shown here is derived from an EMBL/GenBank/DDBJ whole genome shotgun (WGS) entry which is preliminary data.</text>
</comment>
<proteinExistence type="predicted"/>
<keyword evidence="2" id="KW-1185">Reference proteome</keyword>
<dbReference type="RefSeq" id="WP_274232860.1">
    <property type="nucleotide sequence ID" value="NZ_BAABHQ010000006.1"/>
</dbReference>
<protein>
    <submittedName>
        <fullName evidence="1">Helix-turn-helix domain-containing protein</fullName>
    </submittedName>
</protein>
<organism evidence="1 2">
    <name type="scientific">Actinomycetospora straminea</name>
    <dbReference type="NCBI Taxonomy" id="663607"/>
    <lineage>
        <taxon>Bacteria</taxon>
        <taxon>Bacillati</taxon>
        <taxon>Actinomycetota</taxon>
        <taxon>Actinomycetes</taxon>
        <taxon>Pseudonocardiales</taxon>
        <taxon>Pseudonocardiaceae</taxon>
        <taxon>Actinomycetospora</taxon>
    </lineage>
</organism>
<evidence type="ECO:0000313" key="1">
    <source>
        <dbReference type="EMBL" id="GAA4875962.1"/>
    </source>
</evidence>
<name>A0ABP9ED61_9PSEU</name>
<dbReference type="EMBL" id="BAABHQ010000006">
    <property type="protein sequence ID" value="GAA4875962.1"/>
    <property type="molecule type" value="Genomic_DNA"/>
</dbReference>